<comment type="caution">
    <text evidence="1">The sequence shown here is derived from an EMBL/GenBank/DDBJ whole genome shotgun (WGS) entry which is preliminary data.</text>
</comment>
<dbReference type="AlphaFoldDB" id="A0A317ZR11"/>
<keyword evidence="2" id="KW-1185">Reference proteome</keyword>
<organism evidence="1 2">
    <name type="scientific">Cryobacterium arcticum</name>
    <dbReference type="NCBI Taxonomy" id="670052"/>
    <lineage>
        <taxon>Bacteria</taxon>
        <taxon>Bacillati</taxon>
        <taxon>Actinomycetota</taxon>
        <taxon>Actinomycetes</taxon>
        <taxon>Micrococcales</taxon>
        <taxon>Microbacteriaceae</taxon>
        <taxon>Cryobacterium</taxon>
    </lineage>
</organism>
<accession>A0A317ZR11</accession>
<protein>
    <submittedName>
        <fullName evidence="1">Uncharacterized protein</fullName>
    </submittedName>
</protein>
<evidence type="ECO:0000313" key="2">
    <source>
        <dbReference type="Proteomes" id="UP000246722"/>
    </source>
</evidence>
<dbReference type="OrthoDB" id="9781481at2"/>
<evidence type="ECO:0000313" key="1">
    <source>
        <dbReference type="EMBL" id="PXA68298.1"/>
    </source>
</evidence>
<dbReference type="EMBL" id="QHLY01000012">
    <property type="protein sequence ID" value="PXA68298.1"/>
    <property type="molecule type" value="Genomic_DNA"/>
</dbReference>
<name>A0A317ZR11_9MICO</name>
<sequence length="94" mass="9998">MARVRSLSKGHQNVAIHGSSVDCYFQMVAGPENTTILHLSTFGSDDRHSAPKSSQSLQIDEVIASELLKVIRGTFPNLFGELGGSESKGGLPVS</sequence>
<dbReference type="Proteomes" id="UP000246722">
    <property type="component" value="Unassembled WGS sequence"/>
</dbReference>
<proteinExistence type="predicted"/>
<gene>
    <name evidence="1" type="ORF">CTB96_16905</name>
</gene>
<reference evidence="1 2" key="1">
    <citation type="submission" date="2018-05" db="EMBL/GenBank/DDBJ databases">
        <title>Genetic diversity of glacier-inhabiting Cryobacterium bacteria in China and description of Cryobacterium mengkeensis sp. nov. and Arthrobacter glacialis sp. nov.</title>
        <authorList>
            <person name="Liu Q."/>
            <person name="Xin Y.-H."/>
        </authorList>
    </citation>
    <scope>NUCLEOTIDE SEQUENCE [LARGE SCALE GENOMIC DNA]</scope>
    <source>
        <strain evidence="1 2">SK-1</strain>
    </source>
</reference>